<reference evidence="1 2" key="1">
    <citation type="submission" date="2020-12" db="EMBL/GenBank/DDBJ databases">
        <title>Salegentibacter orientalis sp. nov., isolated from costal sediment.</title>
        <authorList>
            <person name="Lian F.-B."/>
        </authorList>
    </citation>
    <scope>NUCLEOTIDE SEQUENCE [LARGE SCALE GENOMIC DNA]</scope>
    <source>
        <strain evidence="1 2">F60176</strain>
    </source>
</reference>
<dbReference type="Proteomes" id="UP000635665">
    <property type="component" value="Unassembled WGS sequence"/>
</dbReference>
<keyword evidence="2" id="KW-1185">Reference proteome</keyword>
<gene>
    <name evidence="1" type="ORF">I6U50_01160</name>
</gene>
<accession>A0ABS0TF46</accession>
<evidence type="ECO:0000313" key="1">
    <source>
        <dbReference type="EMBL" id="MBI6118623.1"/>
    </source>
</evidence>
<organism evidence="1 2">
    <name type="scientific">Salegentibacter maritimus</name>
    <dbReference type="NCBI Taxonomy" id="2794347"/>
    <lineage>
        <taxon>Bacteria</taxon>
        <taxon>Pseudomonadati</taxon>
        <taxon>Bacteroidota</taxon>
        <taxon>Flavobacteriia</taxon>
        <taxon>Flavobacteriales</taxon>
        <taxon>Flavobacteriaceae</taxon>
        <taxon>Salegentibacter</taxon>
    </lineage>
</organism>
<dbReference type="PANTHER" id="PTHR35569">
    <property type="entry name" value="CYANAMIDE HYDRATASE DDI2-RELATED"/>
    <property type="match status" value="1"/>
</dbReference>
<sequence>MNTMYKDLGVLRDKEISSFKYSLITSKLGENKNKFFKWLGIRSYGKIDFKDINIPDSKIAAMAIEEANDTYKPSLLKHCYRTYFFSLGLAFSQNLKIDEEFLFTTSILHDIGLTDKHNHVCSKQCFAVYGGDIVKDFAMKNGVDELRAGSMQAAINMHLNPYVDKEKYGNEAYLLSKGAAMDVIGAHSFQLSLNFINDVHKKFPRTNFKEDILETMTSLSHKENTRADILFKMGFQKLASNNKLDTI</sequence>
<dbReference type="EMBL" id="JAEHNY010000001">
    <property type="protein sequence ID" value="MBI6118623.1"/>
    <property type="molecule type" value="Genomic_DNA"/>
</dbReference>
<dbReference type="SUPFAM" id="SSF109604">
    <property type="entry name" value="HD-domain/PDEase-like"/>
    <property type="match status" value="1"/>
</dbReference>
<name>A0ABS0TF46_9FLAO</name>
<comment type="caution">
    <text evidence="1">The sequence shown here is derived from an EMBL/GenBank/DDBJ whole genome shotgun (WGS) entry which is preliminary data.</text>
</comment>
<dbReference type="RefSeq" id="WP_198637562.1">
    <property type="nucleotide sequence ID" value="NZ_JAEHNY010000001.1"/>
</dbReference>
<evidence type="ECO:0000313" key="2">
    <source>
        <dbReference type="Proteomes" id="UP000635665"/>
    </source>
</evidence>
<dbReference type="PANTHER" id="PTHR35569:SF1">
    <property type="entry name" value="CYANAMIDE HYDRATASE DDI2-RELATED"/>
    <property type="match status" value="1"/>
</dbReference>
<protein>
    <submittedName>
        <fullName evidence="1">Nitrile hydratase</fullName>
    </submittedName>
</protein>
<proteinExistence type="predicted"/>
<dbReference type="Gene3D" id="1.10.3210.10">
    <property type="entry name" value="Hypothetical protein af1432"/>
    <property type="match status" value="1"/>
</dbReference>